<dbReference type="PANTHER" id="PTHR30093">
    <property type="entry name" value="GENERAL SECRETION PATHWAY PROTEIN G"/>
    <property type="match status" value="1"/>
</dbReference>
<comment type="caution">
    <text evidence="5">The sequence shown here is derived from an EMBL/GenBank/DDBJ whole genome shotgun (WGS) entry which is preliminary data.</text>
</comment>
<keyword evidence="4" id="KW-1133">Transmembrane helix</keyword>
<dbReference type="InterPro" id="IPR012902">
    <property type="entry name" value="N_methyl_site"/>
</dbReference>
<dbReference type="InterPro" id="IPR001082">
    <property type="entry name" value="Pilin"/>
</dbReference>
<dbReference type="GO" id="GO:0007155">
    <property type="term" value="P:cell adhesion"/>
    <property type="evidence" value="ECO:0007669"/>
    <property type="project" value="InterPro"/>
</dbReference>
<sequence length="167" mass="17751">MKRTMQQGFTLIELMIVVAIIGILAAVALPAYQDYTARAKVSEVVLAASTCRSAVTEASQTGFSADAAVDGFGCGETKQGDPAPSQYVKAINTTANGEIVVEAQNISQLGTTKTKLKFTPYSDADLKTVSVAADFNRATLKPVRGWKCQTYDATNGIESKYLPASCR</sequence>
<name>A0A6A1R240_9BURK</name>
<dbReference type="PANTHER" id="PTHR30093:SF34">
    <property type="entry name" value="PREPILIN PEPTIDASE-DEPENDENT PROTEIN D"/>
    <property type="match status" value="1"/>
</dbReference>
<dbReference type="Gene3D" id="3.30.700.10">
    <property type="entry name" value="Glycoprotein, Type 4 Pilin"/>
    <property type="match status" value="1"/>
</dbReference>
<dbReference type="Pfam" id="PF07963">
    <property type="entry name" value="N_methyl"/>
    <property type="match status" value="1"/>
</dbReference>
<keyword evidence="2" id="KW-0488">Methylation</keyword>
<evidence type="ECO:0000256" key="1">
    <source>
        <dbReference type="ARBA" id="ARBA00005233"/>
    </source>
</evidence>
<evidence type="ECO:0000256" key="3">
    <source>
        <dbReference type="RuleBase" id="RU000389"/>
    </source>
</evidence>
<evidence type="ECO:0000313" key="5">
    <source>
        <dbReference type="EMBL" id="KAB0586587.1"/>
    </source>
</evidence>
<evidence type="ECO:0000256" key="4">
    <source>
        <dbReference type="SAM" id="Phobius"/>
    </source>
</evidence>
<dbReference type="RefSeq" id="WP_151044320.1">
    <property type="nucleotide sequence ID" value="NZ_VZOT01000005.1"/>
</dbReference>
<feature type="transmembrane region" description="Helical" evidence="4">
    <location>
        <begin position="12"/>
        <end position="32"/>
    </location>
</feature>
<dbReference type="GO" id="GO:0009289">
    <property type="term" value="C:pilus"/>
    <property type="evidence" value="ECO:0007669"/>
    <property type="project" value="InterPro"/>
</dbReference>
<comment type="similarity">
    <text evidence="1 3">Belongs to the N-Me-Phe pilin family.</text>
</comment>
<accession>A0A6A1R240</accession>
<dbReference type="InterPro" id="IPR045584">
    <property type="entry name" value="Pilin-like"/>
</dbReference>
<keyword evidence="4" id="KW-0812">Transmembrane</keyword>
<dbReference type="SUPFAM" id="SSF54523">
    <property type="entry name" value="Pili subunits"/>
    <property type="match status" value="1"/>
</dbReference>
<protein>
    <submittedName>
        <fullName evidence="5">Pilin</fullName>
    </submittedName>
</protein>
<gene>
    <name evidence="5" type="ORF">F7P80_09465</name>
</gene>
<keyword evidence="3" id="KW-0281">Fimbrium</keyword>
<reference evidence="5" key="1">
    <citation type="submission" date="2019-09" db="EMBL/GenBank/DDBJ databases">
        <title>Draft genome sequences of 48 bacterial type strains from the CCUG.</title>
        <authorList>
            <person name="Tunovic T."/>
            <person name="Pineiro-Iglesias B."/>
            <person name="Unosson C."/>
            <person name="Inganas E."/>
            <person name="Ohlen M."/>
            <person name="Cardew S."/>
            <person name="Jensie-Markopoulos S."/>
            <person name="Salva-Serra F."/>
            <person name="Jaen-Luchoro D."/>
            <person name="Karlsson R."/>
            <person name="Svensson-Stadler L."/>
            <person name="Chun J."/>
            <person name="Moore E."/>
        </authorList>
    </citation>
    <scope>NUCLEOTIDE SEQUENCE</scope>
    <source>
        <strain evidence="5">CCUG 15333</strain>
    </source>
</reference>
<dbReference type="EMBL" id="VZOT01000005">
    <property type="protein sequence ID" value="KAB0586587.1"/>
    <property type="molecule type" value="Genomic_DNA"/>
</dbReference>
<organism evidence="5">
    <name type="scientific">Comamonas kerstersii</name>
    <dbReference type="NCBI Taxonomy" id="225992"/>
    <lineage>
        <taxon>Bacteria</taxon>
        <taxon>Pseudomonadati</taxon>
        <taxon>Pseudomonadota</taxon>
        <taxon>Betaproteobacteria</taxon>
        <taxon>Burkholderiales</taxon>
        <taxon>Comamonadaceae</taxon>
        <taxon>Comamonas</taxon>
    </lineage>
</organism>
<proteinExistence type="inferred from homology"/>
<dbReference type="AlphaFoldDB" id="A0A6A1R240"/>
<dbReference type="NCBIfam" id="TIGR02532">
    <property type="entry name" value="IV_pilin_GFxxxE"/>
    <property type="match status" value="1"/>
</dbReference>
<evidence type="ECO:0000256" key="2">
    <source>
        <dbReference type="ARBA" id="ARBA00022481"/>
    </source>
</evidence>
<dbReference type="PROSITE" id="PS00409">
    <property type="entry name" value="PROKAR_NTER_METHYL"/>
    <property type="match status" value="1"/>
</dbReference>
<keyword evidence="4" id="KW-0472">Membrane</keyword>
<dbReference type="Pfam" id="PF00114">
    <property type="entry name" value="Pilin"/>
    <property type="match status" value="1"/>
</dbReference>